<dbReference type="InterPro" id="IPR000717">
    <property type="entry name" value="PCI_dom"/>
</dbReference>
<comment type="similarity">
    <text evidence="1">Belongs to the proteasome subunit p55 family.</text>
</comment>
<name>A0A9W7EN50_9STRA</name>
<keyword evidence="2" id="KW-0647">Proteasome</keyword>
<dbReference type="Pfam" id="PF01399">
    <property type="entry name" value="PCI"/>
    <property type="match status" value="1"/>
</dbReference>
<feature type="domain" description="PCI" evidence="3">
    <location>
        <begin position="236"/>
        <end position="403"/>
    </location>
</feature>
<protein>
    <recommendedName>
        <fullName evidence="3">PCI domain-containing protein</fullName>
    </recommendedName>
</protein>
<dbReference type="Pfam" id="PF22241">
    <property type="entry name" value="PSMD12-CSN4_N"/>
    <property type="match status" value="1"/>
</dbReference>
<dbReference type="Proteomes" id="UP001165085">
    <property type="component" value="Unassembled WGS sequence"/>
</dbReference>
<reference evidence="5" key="1">
    <citation type="journal article" date="2023" name="Commun. Biol.">
        <title>Genome analysis of Parmales, the sister group of diatoms, reveals the evolutionary specialization of diatoms from phago-mixotrophs to photoautotrophs.</title>
        <authorList>
            <person name="Ban H."/>
            <person name="Sato S."/>
            <person name="Yoshikawa S."/>
            <person name="Yamada K."/>
            <person name="Nakamura Y."/>
            <person name="Ichinomiya M."/>
            <person name="Sato N."/>
            <person name="Blanc-Mathieu R."/>
            <person name="Endo H."/>
            <person name="Kuwata A."/>
            <person name="Ogata H."/>
        </authorList>
    </citation>
    <scope>NUCLEOTIDE SEQUENCE [LARGE SCALE GENOMIC DNA]</scope>
    <source>
        <strain evidence="5">NIES 3701</strain>
    </source>
</reference>
<organism evidence="4 5">
    <name type="scientific">Triparma strigata</name>
    <dbReference type="NCBI Taxonomy" id="1606541"/>
    <lineage>
        <taxon>Eukaryota</taxon>
        <taxon>Sar</taxon>
        <taxon>Stramenopiles</taxon>
        <taxon>Ochrophyta</taxon>
        <taxon>Bolidophyceae</taxon>
        <taxon>Parmales</taxon>
        <taxon>Triparmaceae</taxon>
        <taxon>Triparma</taxon>
    </lineage>
</organism>
<dbReference type="GO" id="GO:0005634">
    <property type="term" value="C:nucleus"/>
    <property type="evidence" value="ECO:0007669"/>
    <property type="project" value="UniProtKB-ARBA"/>
</dbReference>
<evidence type="ECO:0000256" key="1">
    <source>
        <dbReference type="ARBA" id="ARBA00006397"/>
    </source>
</evidence>
<keyword evidence="5" id="KW-1185">Reference proteome</keyword>
<dbReference type="SUPFAM" id="SSF46785">
    <property type="entry name" value="Winged helix' DNA-binding domain"/>
    <property type="match status" value="1"/>
</dbReference>
<dbReference type="Pfam" id="PF18098">
    <property type="entry name" value="RPN5_C"/>
    <property type="match status" value="1"/>
</dbReference>
<evidence type="ECO:0000313" key="5">
    <source>
        <dbReference type="Proteomes" id="UP001165085"/>
    </source>
</evidence>
<dbReference type="GO" id="GO:0005737">
    <property type="term" value="C:cytoplasm"/>
    <property type="evidence" value="ECO:0007669"/>
    <property type="project" value="TreeGrafter"/>
</dbReference>
<dbReference type="InterPro" id="IPR040896">
    <property type="entry name" value="RPN5_C"/>
</dbReference>
<dbReference type="FunFam" id="1.10.10.10:FF:000070">
    <property type="entry name" value="26S proteasome non-ATPase regulatory subunit 12"/>
    <property type="match status" value="1"/>
</dbReference>
<dbReference type="PANTHER" id="PTHR10855:SF1">
    <property type="entry name" value="26S PROTEASOME NON-ATPASE REGULATORY SUBUNIT 12"/>
    <property type="match status" value="1"/>
</dbReference>
<comment type="caution">
    <text evidence="4">The sequence shown here is derived from an EMBL/GenBank/DDBJ whole genome shotgun (WGS) entry which is preliminary data.</text>
</comment>
<evidence type="ECO:0000259" key="3">
    <source>
        <dbReference type="PROSITE" id="PS50250"/>
    </source>
</evidence>
<evidence type="ECO:0000313" key="4">
    <source>
        <dbReference type="EMBL" id="GMH83870.1"/>
    </source>
</evidence>
<dbReference type="PANTHER" id="PTHR10855">
    <property type="entry name" value="26S PROTEASOME NON-ATPASE REGULATORY SUBUNIT 12/COP9 SIGNALOSOME COMPLEX SUBUNIT 4"/>
    <property type="match status" value="1"/>
</dbReference>
<sequence length="435" mass="49196">MNSDGQFEEKKDLTADADVKIPQADALAASAGGLASGIDLLMGLEKQCRVGNDLTTLKRVVLHAIQLCKKSGDYEKLIDTLNFIVKRRSQKNAAITEIVKEAIKYIDEAPDEDVKIKLVVCLRDITDGRIYVEAQRARLTLTLSAMYEAKADIENASAVLQDVHVETYGSLSKREKLEFILEQIRLTLAKKDWVRAYIVSQKVNRKVFADEGFGDLKIRFFTLMVEYFRSQKDAFQLCSSYNEIFRTPSVQADEAQWKEALKATVVFLFLSPYSPEQQDMLHRLSQDEKVEGVEGLGGILKLWTRKEIIRAGWGEQELLSMPVVAEGEMSKHWGETMNTRVVQHNIRVVSGYYQRIQGKRLAELLSLGAEEVEKNLSNMVSDGDIYAKIDRPNDLIRFSKQKSSEEILSDWASDITSLLNLVEATTHSISKEMMV</sequence>
<dbReference type="OrthoDB" id="268763at2759"/>
<dbReference type="Gene3D" id="1.10.10.10">
    <property type="entry name" value="Winged helix-like DNA-binding domain superfamily/Winged helix DNA-binding domain"/>
    <property type="match status" value="1"/>
</dbReference>
<dbReference type="InterPro" id="IPR054559">
    <property type="entry name" value="PSMD12-CSN4-like_N"/>
</dbReference>
<gene>
    <name evidence="4" type="ORF">TrST_g9401</name>
</gene>
<dbReference type="SMART" id="SM00088">
    <property type="entry name" value="PINT"/>
    <property type="match status" value="1"/>
</dbReference>
<dbReference type="InterPro" id="IPR036390">
    <property type="entry name" value="WH_DNA-bd_sf"/>
</dbReference>
<dbReference type="PROSITE" id="PS50250">
    <property type="entry name" value="PCI"/>
    <property type="match status" value="1"/>
</dbReference>
<dbReference type="GO" id="GO:0008541">
    <property type="term" value="C:proteasome regulatory particle, lid subcomplex"/>
    <property type="evidence" value="ECO:0007669"/>
    <property type="project" value="TreeGrafter"/>
</dbReference>
<dbReference type="InterPro" id="IPR040134">
    <property type="entry name" value="PSMD12/CSN4"/>
</dbReference>
<proteinExistence type="inferred from homology"/>
<dbReference type="EMBL" id="BRXY01000286">
    <property type="protein sequence ID" value="GMH83870.1"/>
    <property type="molecule type" value="Genomic_DNA"/>
</dbReference>
<dbReference type="AlphaFoldDB" id="A0A9W7EN50"/>
<evidence type="ECO:0000256" key="2">
    <source>
        <dbReference type="ARBA" id="ARBA00022942"/>
    </source>
</evidence>
<dbReference type="InterPro" id="IPR036388">
    <property type="entry name" value="WH-like_DNA-bd_sf"/>
</dbReference>
<accession>A0A9W7EN50</accession>